<keyword evidence="1" id="KW-0732">Signal</keyword>
<dbReference type="EMBL" id="AP024355">
    <property type="protein sequence ID" value="BCR06033.1"/>
    <property type="molecule type" value="Genomic_DNA"/>
</dbReference>
<reference evidence="2 3" key="1">
    <citation type="journal article" date="2016" name="C (Basel)">
        <title>Selective Growth of and Electricity Production by Marine Exoelectrogenic Bacteria in Self-Aggregated Hydrogel of Microbially Reduced Graphene Oxide.</title>
        <authorList>
            <person name="Yoshida N."/>
            <person name="Goto Y."/>
            <person name="Miyata Y."/>
        </authorList>
    </citation>
    <scope>NUCLEOTIDE SEQUENCE [LARGE SCALE GENOMIC DNA]</scope>
    <source>
        <strain evidence="2 3">NIT-T3</strain>
    </source>
</reference>
<evidence type="ECO:0000313" key="3">
    <source>
        <dbReference type="Proteomes" id="UP001319827"/>
    </source>
</evidence>
<feature type="chain" id="PRO_5046061223" description="DUF3108 domain-containing protein" evidence="1">
    <location>
        <begin position="20"/>
        <end position="289"/>
    </location>
</feature>
<gene>
    <name evidence="2" type="ORF">DESUT3_31020</name>
</gene>
<dbReference type="RefSeq" id="WP_221249416.1">
    <property type="nucleotide sequence ID" value="NZ_AP024355.1"/>
</dbReference>
<dbReference type="Proteomes" id="UP001319827">
    <property type="component" value="Chromosome"/>
</dbReference>
<reference evidence="2 3" key="2">
    <citation type="journal article" date="2021" name="Int. J. Syst. Evol. Microbiol.">
        <title>Isolation and Polyphasic Characterization of Desulfuromonas versatilis sp. Nov., an Electrogenic Bacteria Capable of Versatile Metabolism Isolated from a Graphene Oxide-Reducing Enrichment Culture.</title>
        <authorList>
            <person name="Xie L."/>
            <person name="Yoshida N."/>
            <person name="Ishii S."/>
            <person name="Meng L."/>
        </authorList>
    </citation>
    <scope>NUCLEOTIDE SEQUENCE [LARGE SCALE GENOMIC DNA]</scope>
    <source>
        <strain evidence="2 3">NIT-T3</strain>
    </source>
</reference>
<evidence type="ECO:0000313" key="2">
    <source>
        <dbReference type="EMBL" id="BCR06033.1"/>
    </source>
</evidence>
<feature type="signal peptide" evidence="1">
    <location>
        <begin position="1"/>
        <end position="19"/>
    </location>
</feature>
<proteinExistence type="predicted"/>
<protein>
    <recommendedName>
        <fullName evidence="4">DUF3108 domain-containing protein</fullName>
    </recommendedName>
</protein>
<evidence type="ECO:0000256" key="1">
    <source>
        <dbReference type="SAM" id="SignalP"/>
    </source>
</evidence>
<organism evidence="2 3">
    <name type="scientific">Desulfuromonas versatilis</name>
    <dbReference type="NCBI Taxonomy" id="2802975"/>
    <lineage>
        <taxon>Bacteria</taxon>
        <taxon>Pseudomonadati</taxon>
        <taxon>Thermodesulfobacteriota</taxon>
        <taxon>Desulfuromonadia</taxon>
        <taxon>Desulfuromonadales</taxon>
        <taxon>Desulfuromonadaceae</taxon>
        <taxon>Desulfuromonas</taxon>
    </lineage>
</organism>
<name>A0ABM8HVP5_9BACT</name>
<sequence>MRYLAILLAVILALPAAAAAESGGAALEAVSQTYAATQPGLNTFQVTVQTSKFGRMLEQMTASMPANLPRPAQPVLKKYVSRELGASLIRAEGQNVFPYMQEMVGRLSAELAVDLRTLFLPLQEAEKRRQALGRAKVVSSETRLGDSRTLTVDIRFEAPADLHGAFYGAGLDLPQQGVAGLVFDLDPDSRILKRLEITLADGQLQVVELRHRLMEGGQVPREVHVTTPDGRIDDHLTTTFAEVKGFWLPVQQVRTIVRPGRNETITVSFSDYKLNAPLPAEVLQQMQVR</sequence>
<keyword evidence="3" id="KW-1185">Reference proteome</keyword>
<accession>A0ABM8HVP5</accession>
<evidence type="ECO:0008006" key="4">
    <source>
        <dbReference type="Google" id="ProtNLM"/>
    </source>
</evidence>